<sequence length="125" mass="14696">MEGFGKIFFIGGIMFSCMFGFLIFVSIMTNSAPQYSFYIILAMAVMSFCLSYLYPQFRENKERAKRIKEKGMFISFFFIFGYMLIFMVLFQFNILDLDGYETISILVPLTIITVWISFVVYSKRL</sequence>
<keyword evidence="1" id="KW-1133">Transmembrane helix</keyword>
<protein>
    <submittedName>
        <fullName evidence="2">Uncharacterized membrane protein YobD (UPF0266 family)</fullName>
    </submittedName>
</protein>
<comment type="caution">
    <text evidence="2">The sequence shown here is derived from an EMBL/GenBank/DDBJ whole genome shotgun (WGS) entry which is preliminary data.</text>
</comment>
<gene>
    <name evidence="2" type="ORF">J2S74_005443</name>
</gene>
<dbReference type="EMBL" id="JAUSUG010000039">
    <property type="protein sequence ID" value="MDQ0257980.1"/>
    <property type="molecule type" value="Genomic_DNA"/>
</dbReference>
<dbReference type="PROSITE" id="PS51257">
    <property type="entry name" value="PROKAR_LIPOPROTEIN"/>
    <property type="match status" value="1"/>
</dbReference>
<name>A0ABU0A6M1_9BACI</name>
<evidence type="ECO:0000313" key="3">
    <source>
        <dbReference type="Proteomes" id="UP001230005"/>
    </source>
</evidence>
<dbReference type="Proteomes" id="UP001230005">
    <property type="component" value="Unassembled WGS sequence"/>
</dbReference>
<dbReference type="RefSeq" id="WP_307332555.1">
    <property type="nucleotide sequence ID" value="NZ_JAUSUG010000039.1"/>
</dbReference>
<feature type="transmembrane region" description="Helical" evidence="1">
    <location>
        <begin position="74"/>
        <end position="94"/>
    </location>
</feature>
<feature type="transmembrane region" description="Helical" evidence="1">
    <location>
        <begin position="35"/>
        <end position="54"/>
    </location>
</feature>
<keyword evidence="1" id="KW-0812">Transmembrane</keyword>
<evidence type="ECO:0000256" key="1">
    <source>
        <dbReference type="SAM" id="Phobius"/>
    </source>
</evidence>
<keyword evidence="1" id="KW-0472">Membrane</keyword>
<keyword evidence="3" id="KW-1185">Reference proteome</keyword>
<organism evidence="2 3">
    <name type="scientific">Evansella vedderi</name>
    <dbReference type="NCBI Taxonomy" id="38282"/>
    <lineage>
        <taxon>Bacteria</taxon>
        <taxon>Bacillati</taxon>
        <taxon>Bacillota</taxon>
        <taxon>Bacilli</taxon>
        <taxon>Bacillales</taxon>
        <taxon>Bacillaceae</taxon>
        <taxon>Evansella</taxon>
    </lineage>
</organism>
<accession>A0ABU0A6M1</accession>
<feature type="transmembrane region" description="Helical" evidence="1">
    <location>
        <begin position="100"/>
        <end position="121"/>
    </location>
</feature>
<feature type="transmembrane region" description="Helical" evidence="1">
    <location>
        <begin position="7"/>
        <end position="29"/>
    </location>
</feature>
<proteinExistence type="predicted"/>
<reference evidence="2 3" key="1">
    <citation type="submission" date="2023-07" db="EMBL/GenBank/DDBJ databases">
        <title>Genomic Encyclopedia of Type Strains, Phase IV (KMG-IV): sequencing the most valuable type-strain genomes for metagenomic binning, comparative biology and taxonomic classification.</title>
        <authorList>
            <person name="Goeker M."/>
        </authorList>
    </citation>
    <scope>NUCLEOTIDE SEQUENCE [LARGE SCALE GENOMIC DNA]</scope>
    <source>
        <strain evidence="2 3">DSM 9768</strain>
    </source>
</reference>
<evidence type="ECO:0000313" key="2">
    <source>
        <dbReference type="EMBL" id="MDQ0257980.1"/>
    </source>
</evidence>